<feature type="signal peptide" evidence="1">
    <location>
        <begin position="1"/>
        <end position="22"/>
    </location>
</feature>
<accession>A0A2T4Z950</accession>
<dbReference type="RefSeq" id="WP_107725211.1">
    <property type="nucleotide sequence ID" value="NZ_PZZP01000001.1"/>
</dbReference>
<comment type="caution">
    <text evidence="2">The sequence shown here is derived from an EMBL/GenBank/DDBJ whole genome shotgun (WGS) entry which is preliminary data.</text>
</comment>
<dbReference type="AlphaFoldDB" id="A0A2T4Z950"/>
<reference evidence="2 3" key="1">
    <citation type="submission" date="2018-04" db="EMBL/GenBank/DDBJ databases">
        <title>Genomic Encyclopedia of Archaeal and Bacterial Type Strains, Phase II (KMG-II): from individual species to whole genera.</title>
        <authorList>
            <person name="Goeker M."/>
        </authorList>
    </citation>
    <scope>NUCLEOTIDE SEQUENCE [LARGE SCALE GENOMIC DNA]</scope>
    <source>
        <strain evidence="2 3">DSM 45169</strain>
    </source>
</reference>
<name>A0A2T4Z950_9BACL</name>
<keyword evidence="1" id="KW-0732">Signal</keyword>
<dbReference type="Proteomes" id="UP000241639">
    <property type="component" value="Unassembled WGS sequence"/>
</dbReference>
<evidence type="ECO:0000313" key="2">
    <source>
        <dbReference type="EMBL" id="PTM58397.1"/>
    </source>
</evidence>
<feature type="chain" id="PRO_5015632191" evidence="1">
    <location>
        <begin position="23"/>
        <end position="83"/>
    </location>
</feature>
<sequence length="83" mass="9677">MIKQITYILMIIVFCFPIPTFAHDGETDFPADKIAPAYGQTGAWIDYYLPGYTRDPARYVDHMFVWEEDQGFEAYYPENALKV</sequence>
<evidence type="ECO:0000313" key="3">
    <source>
        <dbReference type="Proteomes" id="UP000241639"/>
    </source>
</evidence>
<evidence type="ECO:0000256" key="1">
    <source>
        <dbReference type="SAM" id="SignalP"/>
    </source>
</evidence>
<gene>
    <name evidence="2" type="ORF">C8J48_0980</name>
</gene>
<protein>
    <submittedName>
        <fullName evidence="2">Uncharacterized protein</fullName>
    </submittedName>
</protein>
<organism evidence="2 3">
    <name type="scientific">Desmospora activa DSM 45169</name>
    <dbReference type="NCBI Taxonomy" id="1121389"/>
    <lineage>
        <taxon>Bacteria</taxon>
        <taxon>Bacillati</taxon>
        <taxon>Bacillota</taxon>
        <taxon>Bacilli</taxon>
        <taxon>Bacillales</taxon>
        <taxon>Thermoactinomycetaceae</taxon>
        <taxon>Desmospora</taxon>
    </lineage>
</organism>
<proteinExistence type="predicted"/>
<dbReference type="EMBL" id="PZZP01000001">
    <property type="protein sequence ID" value="PTM58397.1"/>
    <property type="molecule type" value="Genomic_DNA"/>
</dbReference>
<keyword evidence="3" id="KW-1185">Reference proteome</keyword>